<dbReference type="Proteomes" id="UP000035301">
    <property type="component" value="Unassembled WGS sequence"/>
</dbReference>
<dbReference type="Pfam" id="PF00238">
    <property type="entry name" value="Ribosomal_L14"/>
    <property type="match status" value="1"/>
</dbReference>
<dbReference type="PROSITE" id="PS00049">
    <property type="entry name" value="RIBOSOMAL_L14"/>
    <property type="match status" value="1"/>
</dbReference>
<gene>
    <name evidence="6" type="primary">rpl14</name>
    <name evidence="8" type="ORF">SZ63_01905</name>
</gene>
<dbReference type="FunFam" id="2.40.150.20:FF:000007">
    <property type="entry name" value="50S ribosomal protein L14"/>
    <property type="match status" value="1"/>
</dbReference>
<dbReference type="SMART" id="SM01374">
    <property type="entry name" value="Ribosomal_L14"/>
    <property type="match status" value="1"/>
</dbReference>
<evidence type="ECO:0000313" key="8">
    <source>
        <dbReference type="EMBL" id="KLK89215.1"/>
    </source>
</evidence>
<dbReference type="CDD" id="cd00337">
    <property type="entry name" value="Ribosomal_uL14"/>
    <property type="match status" value="1"/>
</dbReference>
<evidence type="ECO:0000256" key="5">
    <source>
        <dbReference type="ARBA" id="ARBA00023274"/>
    </source>
</evidence>
<dbReference type="PATRIC" id="fig|1550566.3.peg.401"/>
<dbReference type="RefSeq" id="WP_048180214.1">
    <property type="nucleotide sequence ID" value="NZ_JXOJ01000001.1"/>
</dbReference>
<evidence type="ECO:0000256" key="6">
    <source>
        <dbReference type="HAMAP-Rule" id="MF_01367"/>
    </source>
</evidence>
<evidence type="ECO:0000256" key="4">
    <source>
        <dbReference type="ARBA" id="ARBA00022980"/>
    </source>
</evidence>
<dbReference type="NCBIfam" id="TIGR03673">
    <property type="entry name" value="uL14_arch"/>
    <property type="match status" value="1"/>
</dbReference>
<keyword evidence="2 6" id="KW-0699">rRNA-binding</keyword>
<comment type="caution">
    <text evidence="8">The sequence shown here is derived from an EMBL/GenBank/DDBJ whole genome shotgun (WGS) entry which is preliminary data.</text>
</comment>
<dbReference type="GO" id="GO:0070180">
    <property type="term" value="F:large ribosomal subunit rRNA binding"/>
    <property type="evidence" value="ECO:0007669"/>
    <property type="project" value="TreeGrafter"/>
</dbReference>
<keyword evidence="9" id="KW-1185">Reference proteome</keyword>
<comment type="subunit">
    <text evidence="6">Part of the 50S ribosomal subunit. Forms a cluster with proteins L3 and L24e, part of which may contact the 16S rRNA in 2 intersubunit bridges.</text>
</comment>
<reference evidence="8 9" key="1">
    <citation type="journal article" date="2015" name="Int. J. Syst. Evol. Microbiol.">
        <title>Methanoculleus sediminis sp. nov., a methanogen from sediments near a submarine mud volcano.</title>
        <authorList>
            <person name="Chen S.C."/>
            <person name="Chen M.F."/>
            <person name="Lai M.C."/>
            <person name="Weng C.Y."/>
            <person name="Wu S.Y."/>
            <person name="Lin S."/>
            <person name="Yang T.F."/>
            <person name="Chen P.C."/>
        </authorList>
    </citation>
    <scope>NUCLEOTIDE SEQUENCE [LARGE SCALE GENOMIC DNA]</scope>
    <source>
        <strain evidence="8 9">S3Fa</strain>
    </source>
</reference>
<dbReference type="InterPro" id="IPR019972">
    <property type="entry name" value="Ribosomal_uL14_CS"/>
</dbReference>
<dbReference type="GO" id="GO:0022625">
    <property type="term" value="C:cytosolic large ribosomal subunit"/>
    <property type="evidence" value="ECO:0007669"/>
    <property type="project" value="TreeGrafter"/>
</dbReference>
<dbReference type="GO" id="GO:0003735">
    <property type="term" value="F:structural constituent of ribosome"/>
    <property type="evidence" value="ECO:0007669"/>
    <property type="project" value="InterPro"/>
</dbReference>
<dbReference type="InterPro" id="IPR019971">
    <property type="entry name" value="Ribosomal_uL14_arc"/>
</dbReference>
<keyword evidence="4 6" id="KW-0689">Ribosomal protein</keyword>
<name>A0A0H1R1W5_9EURY</name>
<proteinExistence type="inferred from homology"/>
<organism evidence="8 9">
    <name type="scientific">Methanoculleus sediminis</name>
    <dbReference type="NCBI Taxonomy" id="1550566"/>
    <lineage>
        <taxon>Archaea</taxon>
        <taxon>Methanobacteriati</taxon>
        <taxon>Methanobacteriota</taxon>
        <taxon>Stenosarchaea group</taxon>
        <taxon>Methanomicrobia</taxon>
        <taxon>Methanomicrobiales</taxon>
        <taxon>Methanomicrobiaceae</taxon>
        <taxon>Methanoculleus</taxon>
    </lineage>
</organism>
<dbReference type="STRING" id="1550566.SZ63_01905"/>
<evidence type="ECO:0000256" key="2">
    <source>
        <dbReference type="ARBA" id="ARBA00022730"/>
    </source>
</evidence>
<dbReference type="GO" id="GO:0006412">
    <property type="term" value="P:translation"/>
    <property type="evidence" value="ECO:0007669"/>
    <property type="project" value="UniProtKB-UniRule"/>
</dbReference>
<dbReference type="SUPFAM" id="SSF50193">
    <property type="entry name" value="Ribosomal protein L14"/>
    <property type="match status" value="1"/>
</dbReference>
<comment type="function">
    <text evidence="6">Binds to 23S rRNA. Forms part of two intersubunit bridges in the 70S ribosome.</text>
</comment>
<evidence type="ECO:0000313" key="9">
    <source>
        <dbReference type="Proteomes" id="UP000035301"/>
    </source>
</evidence>
<dbReference type="PANTHER" id="PTHR11761">
    <property type="entry name" value="50S/60S RIBOSOMAL PROTEIN L14/L23"/>
    <property type="match status" value="1"/>
</dbReference>
<comment type="similarity">
    <text evidence="1 6 7">Belongs to the universal ribosomal protein uL14 family.</text>
</comment>
<dbReference type="NCBIfam" id="NF006344">
    <property type="entry name" value="PRK08571.1"/>
    <property type="match status" value="1"/>
</dbReference>
<dbReference type="InterPro" id="IPR036853">
    <property type="entry name" value="Ribosomal_uL14_sf"/>
</dbReference>
<dbReference type="AlphaFoldDB" id="A0A0H1R1W5"/>
<evidence type="ECO:0000256" key="1">
    <source>
        <dbReference type="ARBA" id="ARBA00010745"/>
    </source>
</evidence>
<evidence type="ECO:0000256" key="3">
    <source>
        <dbReference type="ARBA" id="ARBA00022884"/>
    </source>
</evidence>
<dbReference type="PANTHER" id="PTHR11761:SF8">
    <property type="entry name" value="LARGE RIBOSOMAL SUBUNIT PROTEIN UL14"/>
    <property type="match status" value="1"/>
</dbReference>
<keyword evidence="3 6" id="KW-0694">RNA-binding</keyword>
<keyword evidence="5 6" id="KW-0687">Ribonucleoprotein</keyword>
<sequence length="132" mass="14540">MKAMQAKIPRALATGSRMVCSDNTGARLVEVVSVDGYHGVRRRQPCLGIGDIATVSVKKGTPDMRRKLEKAVVIRQKKEIRRPNGIRLSFEDNAMVLINERGEPKGTEIKGAVPREIAERFPKIASMATTIV</sequence>
<accession>A0A0H1R1W5</accession>
<dbReference type="EMBL" id="JXOJ01000001">
    <property type="protein sequence ID" value="KLK89215.1"/>
    <property type="molecule type" value="Genomic_DNA"/>
</dbReference>
<dbReference type="Gene3D" id="2.40.150.20">
    <property type="entry name" value="Ribosomal protein L14"/>
    <property type="match status" value="1"/>
</dbReference>
<dbReference type="InterPro" id="IPR000218">
    <property type="entry name" value="Ribosomal_uL14"/>
</dbReference>
<evidence type="ECO:0000256" key="7">
    <source>
        <dbReference type="RuleBase" id="RU003949"/>
    </source>
</evidence>
<dbReference type="HAMAP" id="MF_01367">
    <property type="entry name" value="Ribosomal_uL14"/>
    <property type="match status" value="1"/>
</dbReference>
<protein>
    <recommendedName>
        <fullName evidence="6">Large ribosomal subunit protein uL14</fullName>
    </recommendedName>
</protein>
<dbReference type="OrthoDB" id="23569at2157"/>